<evidence type="ECO:0000313" key="2">
    <source>
        <dbReference type="EMBL" id="BDZ46580.1"/>
    </source>
</evidence>
<name>A0ABM8GE46_9MICO</name>
<keyword evidence="3" id="KW-1185">Reference proteome</keyword>
<sequence>MPAALALEEGDRHGTDGVEELRSEETAAEARPFGHIEGTECLRERRHADGLARRRIRGLAQLHEVLADQGRAAVVAEVETERRPFRLPPRSGQLLLERGVEAEQTLQEGDIVGPRPHRAREPDLLLDVLMQPLVGGAQTLGEGLGHPAIVPSGTRGEQLGGLAARGAGVASRTSRTLQADSVSARTVCR</sequence>
<dbReference type="EMBL" id="AP027731">
    <property type="protein sequence ID" value="BDZ46580.1"/>
    <property type="molecule type" value="Genomic_DNA"/>
</dbReference>
<feature type="compositionally biased region" description="Basic and acidic residues" evidence="1">
    <location>
        <begin position="9"/>
        <end position="25"/>
    </location>
</feature>
<evidence type="ECO:0000256" key="1">
    <source>
        <dbReference type="SAM" id="MobiDB-lite"/>
    </source>
</evidence>
<proteinExistence type="predicted"/>
<accession>A0ABM8GE46</accession>
<protein>
    <submittedName>
        <fullName evidence="2">Uncharacterized protein</fullName>
    </submittedName>
</protein>
<evidence type="ECO:0000313" key="3">
    <source>
        <dbReference type="Proteomes" id="UP001321498"/>
    </source>
</evidence>
<dbReference type="Proteomes" id="UP001321498">
    <property type="component" value="Chromosome"/>
</dbReference>
<reference evidence="3" key="1">
    <citation type="journal article" date="2019" name="Int. J. Syst. Evol. Microbiol.">
        <title>The Global Catalogue of Microorganisms (GCM) 10K type strain sequencing project: providing services to taxonomists for standard genome sequencing and annotation.</title>
        <authorList>
            <consortium name="The Broad Institute Genomics Platform"/>
            <consortium name="The Broad Institute Genome Sequencing Center for Infectious Disease"/>
            <person name="Wu L."/>
            <person name="Ma J."/>
        </authorList>
    </citation>
    <scope>NUCLEOTIDE SEQUENCE [LARGE SCALE GENOMIC DNA]</scope>
    <source>
        <strain evidence="3">NBRC 108725</strain>
    </source>
</reference>
<organism evidence="2 3">
    <name type="scientific">Naasia aerilata</name>
    <dbReference type="NCBI Taxonomy" id="1162966"/>
    <lineage>
        <taxon>Bacteria</taxon>
        <taxon>Bacillati</taxon>
        <taxon>Actinomycetota</taxon>
        <taxon>Actinomycetes</taxon>
        <taxon>Micrococcales</taxon>
        <taxon>Microbacteriaceae</taxon>
        <taxon>Naasia</taxon>
    </lineage>
</organism>
<feature type="region of interest" description="Disordered" evidence="1">
    <location>
        <begin position="1"/>
        <end position="29"/>
    </location>
</feature>
<gene>
    <name evidence="2" type="ORF">GCM10025866_24890</name>
</gene>